<feature type="short sequence motif" description="Histidine triad motif" evidence="4 5">
    <location>
        <begin position="71"/>
        <end position="75"/>
    </location>
</feature>
<organism evidence="7 8">
    <name type="scientific">Amazona collaria</name>
    <name type="common">yellow-billed parrot</name>
    <dbReference type="NCBI Taxonomy" id="241587"/>
    <lineage>
        <taxon>Eukaryota</taxon>
        <taxon>Metazoa</taxon>
        <taxon>Chordata</taxon>
        <taxon>Craniata</taxon>
        <taxon>Vertebrata</taxon>
        <taxon>Euteleostomi</taxon>
        <taxon>Archelosauria</taxon>
        <taxon>Archosauria</taxon>
        <taxon>Dinosauria</taxon>
        <taxon>Saurischia</taxon>
        <taxon>Theropoda</taxon>
        <taxon>Coelurosauria</taxon>
        <taxon>Aves</taxon>
        <taxon>Neognathae</taxon>
        <taxon>Neoaves</taxon>
        <taxon>Telluraves</taxon>
        <taxon>Australaves</taxon>
        <taxon>Psittaciformes</taxon>
        <taxon>Psittacidae</taxon>
        <taxon>Amazona</taxon>
    </lineage>
</organism>
<accession>A0A8B9IU97</accession>
<dbReference type="InterPro" id="IPR001310">
    <property type="entry name" value="Histidine_triad_HIT"/>
</dbReference>
<keyword evidence="8" id="KW-1185">Reference proteome</keyword>
<reference evidence="7" key="1">
    <citation type="submission" date="2025-08" db="UniProtKB">
        <authorList>
            <consortium name="Ensembl"/>
        </authorList>
    </citation>
    <scope>IDENTIFICATION</scope>
</reference>
<sequence length="87" mass="9337">VFRDFSPQAPTLFLVVPKEAVIRLSEAEDPGESLLGRLMIVGKKCAAHLGLTDGFRMVAGEGPEGEQSVHHVHLHILGGCRLGWPPG</sequence>
<feature type="domain" description="HIT" evidence="6">
    <location>
        <begin position="1"/>
        <end position="87"/>
    </location>
</feature>
<evidence type="ECO:0000256" key="4">
    <source>
        <dbReference type="PIRSR" id="PIRSR601310-3"/>
    </source>
</evidence>
<dbReference type="Pfam" id="PF01230">
    <property type="entry name" value="HIT"/>
    <property type="match status" value="1"/>
</dbReference>
<evidence type="ECO:0000259" key="6">
    <source>
        <dbReference type="PROSITE" id="PS51084"/>
    </source>
</evidence>
<comment type="catalytic activity">
    <reaction evidence="1">
        <text>adenosine 5'-phosphoramidate + H2O = NH4(+) + AMP</text>
        <dbReference type="Rhea" id="RHEA:67916"/>
        <dbReference type="ChEBI" id="CHEBI:15377"/>
        <dbReference type="ChEBI" id="CHEBI:28938"/>
        <dbReference type="ChEBI" id="CHEBI:57890"/>
        <dbReference type="ChEBI" id="CHEBI:456215"/>
    </reaction>
</comment>
<evidence type="ECO:0000256" key="2">
    <source>
        <dbReference type="ARBA" id="ARBA00025764"/>
    </source>
</evidence>
<evidence type="ECO:0000256" key="3">
    <source>
        <dbReference type="PIRSR" id="PIRSR601310-1"/>
    </source>
</evidence>
<dbReference type="Ensembl" id="ENSACOT00000006138.1">
    <property type="protein sequence ID" value="ENSACOP00000005924.1"/>
    <property type="gene ID" value="ENSACOG00000004147.1"/>
</dbReference>
<proteinExistence type="inferred from homology"/>
<evidence type="ECO:0000313" key="7">
    <source>
        <dbReference type="Ensembl" id="ENSACOP00000005924.1"/>
    </source>
</evidence>
<dbReference type="SUPFAM" id="SSF54197">
    <property type="entry name" value="HIT-like"/>
    <property type="match status" value="1"/>
</dbReference>
<dbReference type="Proteomes" id="UP000694522">
    <property type="component" value="Unplaced"/>
</dbReference>
<feature type="active site" description="Tele-AMP-histidine intermediate" evidence="3">
    <location>
        <position position="73"/>
    </location>
</feature>
<evidence type="ECO:0000256" key="5">
    <source>
        <dbReference type="PROSITE-ProRule" id="PRU00464"/>
    </source>
</evidence>
<protein>
    <recommendedName>
        <fullName evidence="6">HIT domain-containing protein</fullName>
    </recommendedName>
</protein>
<dbReference type="PROSITE" id="PS51084">
    <property type="entry name" value="HIT_2"/>
    <property type="match status" value="1"/>
</dbReference>
<dbReference type="InterPro" id="IPR036265">
    <property type="entry name" value="HIT-like_sf"/>
</dbReference>
<dbReference type="PANTHER" id="PTHR23089">
    <property type="entry name" value="HISTIDINE TRIAD HIT PROTEIN"/>
    <property type="match status" value="1"/>
</dbReference>
<comment type="similarity">
    <text evidence="2">Belongs to the HINT family.</text>
</comment>
<name>A0A8B9IU97_9PSIT</name>
<dbReference type="Gene3D" id="3.30.428.10">
    <property type="entry name" value="HIT-like"/>
    <property type="match status" value="1"/>
</dbReference>
<reference evidence="7" key="2">
    <citation type="submission" date="2025-09" db="UniProtKB">
        <authorList>
            <consortium name="Ensembl"/>
        </authorList>
    </citation>
    <scope>IDENTIFICATION</scope>
</reference>
<dbReference type="InterPro" id="IPR011146">
    <property type="entry name" value="HIT-like"/>
</dbReference>
<evidence type="ECO:0000313" key="8">
    <source>
        <dbReference type="Proteomes" id="UP000694522"/>
    </source>
</evidence>
<dbReference type="GO" id="GO:0003824">
    <property type="term" value="F:catalytic activity"/>
    <property type="evidence" value="ECO:0007669"/>
    <property type="project" value="InterPro"/>
</dbReference>
<evidence type="ECO:0000256" key="1">
    <source>
        <dbReference type="ARBA" id="ARBA00024472"/>
    </source>
</evidence>
<dbReference type="AlphaFoldDB" id="A0A8B9IU97"/>